<keyword evidence="1" id="KW-0812">Transmembrane</keyword>
<evidence type="ECO:0008006" key="4">
    <source>
        <dbReference type="Google" id="ProtNLM"/>
    </source>
</evidence>
<keyword evidence="1" id="KW-1133">Transmembrane helix</keyword>
<dbReference type="Gene3D" id="2.30.30.40">
    <property type="entry name" value="SH3 Domains"/>
    <property type="match status" value="1"/>
</dbReference>
<feature type="transmembrane region" description="Helical" evidence="1">
    <location>
        <begin position="9"/>
        <end position="26"/>
    </location>
</feature>
<evidence type="ECO:0000313" key="3">
    <source>
        <dbReference type="Proteomes" id="UP000233750"/>
    </source>
</evidence>
<keyword evidence="3" id="KW-1185">Reference proteome</keyword>
<organism evidence="2 3">
    <name type="scientific">Amycolatopsis echigonensis</name>
    <dbReference type="NCBI Taxonomy" id="2576905"/>
    <lineage>
        <taxon>Bacteria</taxon>
        <taxon>Bacillati</taxon>
        <taxon>Actinomycetota</taxon>
        <taxon>Actinomycetes</taxon>
        <taxon>Pseudonocardiales</taxon>
        <taxon>Pseudonocardiaceae</taxon>
        <taxon>Amycolatopsis</taxon>
    </lineage>
</organism>
<evidence type="ECO:0000313" key="2">
    <source>
        <dbReference type="EMBL" id="PKV91962.1"/>
    </source>
</evidence>
<keyword evidence="1" id="KW-0472">Membrane</keyword>
<reference evidence="2 3" key="1">
    <citation type="submission" date="2017-12" db="EMBL/GenBank/DDBJ databases">
        <title>Sequencing the genomes of 1000 Actinobacteria strains.</title>
        <authorList>
            <person name="Klenk H.-P."/>
        </authorList>
    </citation>
    <scope>NUCLEOTIDE SEQUENCE [LARGE SCALE GENOMIC DNA]</scope>
    <source>
        <strain evidence="2 3">DSM 45165</strain>
    </source>
</reference>
<dbReference type="EMBL" id="PJMY01000003">
    <property type="protein sequence ID" value="PKV91962.1"/>
    <property type="molecule type" value="Genomic_DNA"/>
</dbReference>
<comment type="caution">
    <text evidence="2">The sequence shown here is derived from an EMBL/GenBank/DDBJ whole genome shotgun (WGS) entry which is preliminary data.</text>
</comment>
<gene>
    <name evidence="2" type="ORF">ATK30_2750</name>
</gene>
<accession>A0A2N3WDJ9</accession>
<dbReference type="Proteomes" id="UP000233750">
    <property type="component" value="Unassembled WGS sequence"/>
</dbReference>
<protein>
    <recommendedName>
        <fullName evidence="4">SH3 domain-containing protein</fullName>
    </recommendedName>
</protein>
<evidence type="ECO:0000256" key="1">
    <source>
        <dbReference type="SAM" id="Phobius"/>
    </source>
</evidence>
<sequence length="103" mass="10590">MILGLPKKTLMIIGVVAAVVVIYALGQKGQADAQGSPTGCKVSVTADVLNARETAAGNGKVVGKYLRGAEFDAQPVVQNGFRKIADGKWVADSFVTPVSGAKC</sequence>
<dbReference type="OrthoDB" id="3574655at2"/>
<name>A0A2N3WDJ9_9PSEU</name>
<dbReference type="AlphaFoldDB" id="A0A2N3WDJ9"/>
<proteinExistence type="predicted"/>